<dbReference type="AlphaFoldDB" id="A0A1F7HIT3"/>
<organism evidence="2 3">
    <name type="scientific">Candidatus Roizmanbacteria bacterium RIFCSPHIGHO2_12_FULL_33_9</name>
    <dbReference type="NCBI Taxonomy" id="1802045"/>
    <lineage>
        <taxon>Bacteria</taxon>
        <taxon>Candidatus Roizmaniibacteriota</taxon>
    </lineage>
</organism>
<sequence length="252" mass="29449">MAGFTNYRRRKLYDSKSTEPFTISRSKIDLFIECPRCFYLDRKLGISRPGIPSFTLNSAVDSLLKKEFDLLRNSKESHELMKKYKIDAIPFSHPDLSTWRDDHYRYVGASVLHDKTNFLITGIIDDIWKDTKDNLLIVDYKATSTSKEISLEDKWKQGYKRQMEIYQWIFRKKGFQVSDTGYFVFANASRARNKFDGKLEFELSIIPYKGDGFWIEPRLLGMKKCLDSTTIPTKGAECLHCAFREKANEVIK</sequence>
<reference evidence="2 3" key="1">
    <citation type="journal article" date="2016" name="Nat. Commun.">
        <title>Thousands of microbial genomes shed light on interconnected biogeochemical processes in an aquifer system.</title>
        <authorList>
            <person name="Anantharaman K."/>
            <person name="Brown C.T."/>
            <person name="Hug L.A."/>
            <person name="Sharon I."/>
            <person name="Castelle C.J."/>
            <person name="Probst A.J."/>
            <person name="Thomas B.C."/>
            <person name="Singh A."/>
            <person name="Wilkins M.J."/>
            <person name="Karaoz U."/>
            <person name="Brodie E.L."/>
            <person name="Williams K.H."/>
            <person name="Hubbard S.S."/>
            <person name="Banfield J.F."/>
        </authorList>
    </citation>
    <scope>NUCLEOTIDE SEQUENCE [LARGE SCALE GENOMIC DNA]</scope>
</reference>
<dbReference type="InterPro" id="IPR038726">
    <property type="entry name" value="PDDEXK_AddAB-type"/>
</dbReference>
<comment type="caution">
    <text evidence="2">The sequence shown here is derived from an EMBL/GenBank/DDBJ whole genome shotgun (WGS) entry which is preliminary data.</text>
</comment>
<proteinExistence type="predicted"/>
<dbReference type="Proteomes" id="UP000177199">
    <property type="component" value="Unassembled WGS sequence"/>
</dbReference>
<gene>
    <name evidence="2" type="ORF">A3F29_02035</name>
</gene>
<dbReference type="Gene3D" id="3.90.320.10">
    <property type="match status" value="1"/>
</dbReference>
<accession>A0A1F7HIT3</accession>
<dbReference type="Pfam" id="PF12705">
    <property type="entry name" value="PDDEXK_1"/>
    <property type="match status" value="1"/>
</dbReference>
<evidence type="ECO:0000259" key="1">
    <source>
        <dbReference type="Pfam" id="PF12705"/>
    </source>
</evidence>
<dbReference type="EMBL" id="MFZV01000019">
    <property type="protein sequence ID" value="OGK31147.1"/>
    <property type="molecule type" value="Genomic_DNA"/>
</dbReference>
<name>A0A1F7HIT3_9BACT</name>
<evidence type="ECO:0000313" key="2">
    <source>
        <dbReference type="EMBL" id="OGK31147.1"/>
    </source>
</evidence>
<feature type="domain" description="PD-(D/E)XK endonuclease-like" evidence="1">
    <location>
        <begin position="23"/>
        <end position="244"/>
    </location>
</feature>
<dbReference type="InterPro" id="IPR011604">
    <property type="entry name" value="PDDEXK-like_dom_sf"/>
</dbReference>
<protein>
    <recommendedName>
        <fullName evidence="1">PD-(D/E)XK endonuclease-like domain-containing protein</fullName>
    </recommendedName>
</protein>
<evidence type="ECO:0000313" key="3">
    <source>
        <dbReference type="Proteomes" id="UP000177199"/>
    </source>
</evidence>